<comment type="subcellular location">
    <subcellularLocation>
        <location evidence="1 9 10">Nucleus</location>
    </subcellularLocation>
</comment>
<dbReference type="PANTHER" id="PTHR11477">
    <property type="entry name" value="TRANSCRIPTION FACTOR S-II ZINC FINGER DOMAIN-CONTAINING PROTEIN"/>
    <property type="match status" value="1"/>
</dbReference>
<organism evidence="15 16">
    <name type="scientific">Fragariocoptes setiger</name>
    <dbReference type="NCBI Taxonomy" id="1670756"/>
    <lineage>
        <taxon>Eukaryota</taxon>
        <taxon>Metazoa</taxon>
        <taxon>Ecdysozoa</taxon>
        <taxon>Arthropoda</taxon>
        <taxon>Chelicerata</taxon>
        <taxon>Arachnida</taxon>
        <taxon>Acari</taxon>
        <taxon>Acariformes</taxon>
        <taxon>Trombidiformes</taxon>
        <taxon>Prostigmata</taxon>
        <taxon>Eupodina</taxon>
        <taxon>Eriophyoidea</taxon>
        <taxon>Phytoptidae</taxon>
        <taxon>Fragariocoptes</taxon>
    </lineage>
</organism>
<dbReference type="GO" id="GO:0003746">
    <property type="term" value="F:translation elongation factor activity"/>
    <property type="evidence" value="ECO:0007669"/>
    <property type="project" value="UniProtKB-KW"/>
</dbReference>
<comment type="caution">
    <text evidence="15">The sequence shown here is derived from an EMBL/GenBank/DDBJ whole genome shotgun (WGS) entry which is preliminary data.</text>
</comment>
<keyword evidence="10" id="KW-0805">Transcription regulation</keyword>
<dbReference type="PROSITE" id="PS51133">
    <property type="entry name" value="ZF_TFIIS_2"/>
    <property type="match status" value="1"/>
</dbReference>
<evidence type="ECO:0000313" key="15">
    <source>
        <dbReference type="EMBL" id="KAG9510514.1"/>
    </source>
</evidence>
<dbReference type="SUPFAM" id="SSF57783">
    <property type="entry name" value="Zinc beta-ribbon"/>
    <property type="match status" value="1"/>
</dbReference>
<evidence type="ECO:0000256" key="9">
    <source>
        <dbReference type="PROSITE-ProRule" id="PRU00649"/>
    </source>
</evidence>
<keyword evidence="4 8" id="KW-0863">Zinc-finger</keyword>
<keyword evidence="10" id="KW-0804">Transcription</keyword>
<dbReference type="CDD" id="cd00183">
    <property type="entry name" value="TFIIS_I"/>
    <property type="match status" value="1"/>
</dbReference>
<evidence type="ECO:0000259" key="14">
    <source>
        <dbReference type="PROSITE" id="PS51321"/>
    </source>
</evidence>
<accession>A0ABQ7SAS0</accession>
<feature type="non-terminal residue" evidence="15">
    <location>
        <position position="1"/>
    </location>
</feature>
<dbReference type="Pfam" id="PF08711">
    <property type="entry name" value="Med26"/>
    <property type="match status" value="1"/>
</dbReference>
<dbReference type="InterPro" id="IPR001222">
    <property type="entry name" value="Znf_TFIIS"/>
</dbReference>
<evidence type="ECO:0000259" key="12">
    <source>
        <dbReference type="PROSITE" id="PS51133"/>
    </source>
</evidence>
<dbReference type="InterPro" id="IPR003618">
    <property type="entry name" value="TFIIS_cen_dom"/>
</dbReference>
<evidence type="ECO:0000256" key="8">
    <source>
        <dbReference type="PROSITE-ProRule" id="PRU00472"/>
    </source>
</evidence>
<comment type="similarity">
    <text evidence="2 10">Belongs to the TFS-II family.</text>
</comment>
<feature type="domain" description="TFIIS central" evidence="14">
    <location>
        <begin position="206"/>
        <end position="325"/>
    </location>
</feature>
<evidence type="ECO:0000256" key="11">
    <source>
        <dbReference type="SAM" id="MobiDB-lite"/>
    </source>
</evidence>
<dbReference type="EMBL" id="JAIFTH010000129">
    <property type="protein sequence ID" value="KAG9510514.1"/>
    <property type="molecule type" value="Genomic_DNA"/>
</dbReference>
<dbReference type="InterPro" id="IPR036575">
    <property type="entry name" value="TFIIS_cen_dom_sf"/>
</dbReference>
<dbReference type="Pfam" id="PF07500">
    <property type="entry name" value="TFIIS_M"/>
    <property type="match status" value="1"/>
</dbReference>
<dbReference type="InterPro" id="IPR003617">
    <property type="entry name" value="TFIIS/CRSP70_N_sub"/>
</dbReference>
<dbReference type="Proteomes" id="UP000825002">
    <property type="component" value="Unassembled WGS sequence"/>
</dbReference>
<keyword evidence="3 10" id="KW-0479">Metal-binding</keyword>
<dbReference type="Gene3D" id="2.20.25.10">
    <property type="match status" value="1"/>
</dbReference>
<dbReference type="InterPro" id="IPR035100">
    <property type="entry name" value="TF_IIS-typ"/>
</dbReference>
<comment type="function">
    <text evidence="7">Necessary for efficient RNA polymerase II transcription elongation past template-encoded arresting sites. The arresting sites in DNA have the property of trapping a certain fraction of elongating RNA polymerases that pass through, resulting in locked ternary complexes. Cleavage of the nascent transcript by S-II allows the resumption of elongation from the new 3'-terminus.</text>
</comment>
<feature type="region of interest" description="Disordered" evidence="11">
    <location>
        <begin position="136"/>
        <end position="206"/>
    </location>
</feature>
<keyword evidence="15" id="KW-0251">Elongation factor</keyword>
<dbReference type="SUPFAM" id="SSF46942">
    <property type="entry name" value="Elongation factor TFIIS domain 2"/>
    <property type="match status" value="1"/>
</dbReference>
<dbReference type="PANTHER" id="PTHR11477:SF0">
    <property type="entry name" value="IP08861P-RELATED"/>
    <property type="match status" value="1"/>
</dbReference>
<keyword evidence="5 10" id="KW-0862">Zinc</keyword>
<reference evidence="15 16" key="1">
    <citation type="submission" date="2020-10" db="EMBL/GenBank/DDBJ databases">
        <authorList>
            <person name="Klimov P.B."/>
            <person name="Dyachkov S.M."/>
            <person name="Chetverikov P.E."/>
        </authorList>
    </citation>
    <scope>NUCLEOTIDE SEQUENCE [LARGE SCALE GENOMIC DNA]</scope>
    <source>
        <strain evidence="15">BMOC 18-1129-001#AD2665</strain>
        <tissue evidence="15">Entire mites</tissue>
    </source>
</reference>
<proteinExistence type="inferred from homology"/>
<dbReference type="PROSITE" id="PS51319">
    <property type="entry name" value="TFIIS_N"/>
    <property type="match status" value="1"/>
</dbReference>
<evidence type="ECO:0000256" key="5">
    <source>
        <dbReference type="ARBA" id="ARBA00022833"/>
    </source>
</evidence>
<name>A0ABQ7SAS0_9ACAR</name>
<keyword evidence="10" id="KW-0238">DNA-binding</keyword>
<keyword evidence="16" id="KW-1185">Reference proteome</keyword>
<dbReference type="CDD" id="cd13749">
    <property type="entry name" value="Zn-ribbon_TFIIS"/>
    <property type="match status" value="1"/>
</dbReference>
<dbReference type="SUPFAM" id="SSF47676">
    <property type="entry name" value="Conserved domain common to transcription factors TFIIS, elongin A, CRSP70"/>
    <property type="match status" value="1"/>
</dbReference>
<evidence type="ECO:0000256" key="4">
    <source>
        <dbReference type="ARBA" id="ARBA00022771"/>
    </source>
</evidence>
<feature type="compositionally biased region" description="Low complexity" evidence="11">
    <location>
        <begin position="136"/>
        <end position="152"/>
    </location>
</feature>
<feature type="compositionally biased region" description="Low complexity" evidence="11">
    <location>
        <begin position="161"/>
        <end position="189"/>
    </location>
</feature>
<evidence type="ECO:0000256" key="3">
    <source>
        <dbReference type="ARBA" id="ARBA00022723"/>
    </source>
</evidence>
<evidence type="ECO:0000256" key="10">
    <source>
        <dbReference type="RuleBase" id="RU368078"/>
    </source>
</evidence>
<dbReference type="PROSITE" id="PS00466">
    <property type="entry name" value="ZF_TFIIS_1"/>
    <property type="match status" value="1"/>
</dbReference>
<feature type="domain" description="TFIIS-type" evidence="12">
    <location>
        <begin position="328"/>
        <end position="368"/>
    </location>
</feature>
<keyword evidence="6 9" id="KW-0539">Nucleus</keyword>
<keyword evidence="15" id="KW-0648">Protein biosynthesis</keyword>
<dbReference type="InterPro" id="IPR006289">
    <property type="entry name" value="TFSII"/>
</dbReference>
<dbReference type="InterPro" id="IPR035441">
    <property type="entry name" value="TFIIS/LEDGF_dom_sf"/>
</dbReference>
<evidence type="ECO:0000313" key="16">
    <source>
        <dbReference type="Proteomes" id="UP000825002"/>
    </source>
</evidence>
<dbReference type="Gene3D" id="1.20.930.10">
    <property type="entry name" value="Conserved domain common to transcription factors TFIIS, elongin A, CRSP70"/>
    <property type="match status" value="1"/>
</dbReference>
<dbReference type="SMART" id="SM00509">
    <property type="entry name" value="TFS2N"/>
    <property type="match status" value="1"/>
</dbReference>
<gene>
    <name evidence="15" type="primary">TCEA1</name>
    <name evidence="15" type="ORF">GZH46_00938</name>
</gene>
<evidence type="ECO:0000259" key="13">
    <source>
        <dbReference type="PROSITE" id="PS51319"/>
    </source>
</evidence>
<dbReference type="NCBIfam" id="TIGR01385">
    <property type="entry name" value="TFSII"/>
    <property type="match status" value="1"/>
</dbReference>
<protein>
    <recommendedName>
        <fullName evidence="10">Transcription elongation factor</fullName>
    </recommendedName>
</protein>
<evidence type="ECO:0000256" key="2">
    <source>
        <dbReference type="ARBA" id="ARBA00009647"/>
    </source>
</evidence>
<dbReference type="Pfam" id="PF01096">
    <property type="entry name" value="Zn_ribbon_TFIIS"/>
    <property type="match status" value="1"/>
</dbReference>
<dbReference type="SMART" id="SM00510">
    <property type="entry name" value="TFS2M"/>
    <property type="match status" value="1"/>
</dbReference>
<dbReference type="SMART" id="SM00440">
    <property type="entry name" value="ZnF_C2C2"/>
    <property type="match status" value="1"/>
</dbReference>
<feature type="domain" description="TFIIS N-terminal" evidence="13">
    <location>
        <begin position="53"/>
        <end position="133"/>
    </location>
</feature>
<sequence>SCRAQNFIHVIDKTHLWCVPNNEQRLTIINNNIIINYLPTFKHYLPTSMTKMEDVIDIKKQLEKINSNKDRHDKHLAIDLLKRLEAVPMSFEVLQKTGIGMTVNKTRKSVEDQTISSLCKSMVKRWKETFLVNNSGTATNATSTTTNTSTTNADHHHHHNSNNQTSQSANSNNNNSNNNNTTKSSSAQSVVRAPQPQLGPSTTDQVRLTSRKLLCDSLKKPFNNEHDDEPLLEPEPLADSIEEAIYQEFRKIDMKYKNRVRSRVLNLGDVKNPFLRLSVRRGDIKPEQIAKMTADEMASDELKEQRAQFTKEAINDHQMAHTGGTKTSEIKCPACKKYNCTYNQVQTRSADEPMTTFCFCNECGKRWKFC</sequence>
<evidence type="ECO:0000256" key="7">
    <source>
        <dbReference type="ARBA" id="ARBA00025408"/>
    </source>
</evidence>
<dbReference type="InterPro" id="IPR017923">
    <property type="entry name" value="TFIIS_N"/>
</dbReference>
<evidence type="ECO:0000256" key="1">
    <source>
        <dbReference type="ARBA" id="ARBA00004123"/>
    </source>
</evidence>
<dbReference type="PIRSF" id="PIRSF006704">
    <property type="entry name" value="TF_IIS"/>
    <property type="match status" value="1"/>
</dbReference>
<evidence type="ECO:0000256" key="6">
    <source>
        <dbReference type="ARBA" id="ARBA00023242"/>
    </source>
</evidence>
<dbReference type="Gene3D" id="1.10.472.30">
    <property type="entry name" value="Transcription elongation factor S-II, central domain"/>
    <property type="match status" value="1"/>
</dbReference>
<dbReference type="PROSITE" id="PS51321">
    <property type="entry name" value="TFIIS_CENTRAL"/>
    <property type="match status" value="1"/>
</dbReference>